<dbReference type="Pfam" id="PF09990">
    <property type="entry name" value="DUF2231"/>
    <property type="match status" value="1"/>
</dbReference>
<keyword evidence="2" id="KW-0479">Metal-binding</keyword>
<dbReference type="RefSeq" id="WP_269442998.1">
    <property type="nucleotide sequence ID" value="NZ_CP097463.1"/>
</dbReference>
<dbReference type="InterPro" id="IPR036922">
    <property type="entry name" value="Rieske_2Fe-2S_sf"/>
</dbReference>
<sequence length="315" mass="32315">MVHSTAAARAARLADEVAGLIENAAALDGPAARIRQLADRVLPGGATRDIASGVPLGHPLHPVLVALPIGSWTAASYLDLTGGDRTAARRLVALGIATAVPAAVTGVNDWLSTADAERRVGLVHAALNHAALIAYGASWIARRHGRHAKGVLLSLAGLVLTSGAGWLGGHLAFALGVGVDTTAFQQLPSEWTDAADESDLTEGAPICAEVGGVPVLLLRTTNGASTDTTNGVSTGGIIAMADRCTHRGGALHEGEVRDGCITCPLHGSRFASDGSVQRGPATRPQPTLQVRVTGGRIQVRRPHEPRALRNNPVGS</sequence>
<evidence type="ECO:0000256" key="1">
    <source>
        <dbReference type="ARBA" id="ARBA00022714"/>
    </source>
</evidence>
<dbReference type="Pfam" id="PF00355">
    <property type="entry name" value="Rieske"/>
    <property type="match status" value="1"/>
</dbReference>
<accession>A0ABY7JWU6</accession>
<keyword evidence="1" id="KW-0001">2Fe-2S</keyword>
<feature type="domain" description="Rieske" evidence="7">
    <location>
        <begin position="192"/>
        <end position="299"/>
    </location>
</feature>
<dbReference type="InterPro" id="IPR050584">
    <property type="entry name" value="Cholesterol_7-desaturase"/>
</dbReference>
<keyword evidence="4" id="KW-0408">Iron</keyword>
<keyword evidence="6" id="KW-0812">Transmembrane</keyword>
<reference evidence="8" key="1">
    <citation type="submission" date="2022-05" db="EMBL/GenBank/DDBJ databases">
        <title>Jatrophihabitans sp. SB3-54 whole genome sequence.</title>
        <authorList>
            <person name="Suh M.K."/>
            <person name="Eom M.K."/>
            <person name="Kim J.S."/>
            <person name="Kim H.S."/>
            <person name="Do H.E."/>
            <person name="Shin Y.K."/>
            <person name="Lee J.-S."/>
        </authorList>
    </citation>
    <scope>NUCLEOTIDE SEQUENCE</scope>
    <source>
        <strain evidence="8">SB3-54</strain>
    </source>
</reference>
<evidence type="ECO:0000256" key="2">
    <source>
        <dbReference type="ARBA" id="ARBA00022723"/>
    </source>
</evidence>
<dbReference type="Proteomes" id="UP001164693">
    <property type="component" value="Chromosome"/>
</dbReference>
<dbReference type="Gene3D" id="2.102.10.10">
    <property type="entry name" value="Rieske [2Fe-2S] iron-sulphur domain"/>
    <property type="match status" value="1"/>
</dbReference>
<dbReference type="PANTHER" id="PTHR21266">
    <property type="entry name" value="IRON-SULFUR DOMAIN CONTAINING PROTEIN"/>
    <property type="match status" value="1"/>
</dbReference>
<feature type="transmembrane region" description="Helical" evidence="6">
    <location>
        <begin position="120"/>
        <end position="140"/>
    </location>
</feature>
<dbReference type="PROSITE" id="PS51296">
    <property type="entry name" value="RIESKE"/>
    <property type="match status" value="1"/>
</dbReference>
<dbReference type="SUPFAM" id="SSF50022">
    <property type="entry name" value="ISP domain"/>
    <property type="match status" value="1"/>
</dbReference>
<dbReference type="PANTHER" id="PTHR21266:SF60">
    <property type="entry name" value="3-KETOSTEROID-9-ALPHA-MONOOXYGENASE, OXYGENASE COMPONENT"/>
    <property type="match status" value="1"/>
</dbReference>
<name>A0ABY7JWU6_9ACTN</name>
<keyword evidence="9" id="KW-1185">Reference proteome</keyword>
<evidence type="ECO:0000256" key="6">
    <source>
        <dbReference type="SAM" id="Phobius"/>
    </source>
</evidence>
<organism evidence="8 9">
    <name type="scientific">Jatrophihabitans cynanchi</name>
    <dbReference type="NCBI Taxonomy" id="2944128"/>
    <lineage>
        <taxon>Bacteria</taxon>
        <taxon>Bacillati</taxon>
        <taxon>Actinomycetota</taxon>
        <taxon>Actinomycetes</taxon>
        <taxon>Jatrophihabitantales</taxon>
        <taxon>Jatrophihabitantaceae</taxon>
        <taxon>Jatrophihabitans</taxon>
    </lineage>
</organism>
<keyword evidence="3" id="KW-0560">Oxidoreductase</keyword>
<protein>
    <submittedName>
        <fullName evidence="8">Rieske 2Fe-2S domain-containing protein</fullName>
    </submittedName>
</protein>
<keyword evidence="6" id="KW-0472">Membrane</keyword>
<evidence type="ECO:0000256" key="3">
    <source>
        <dbReference type="ARBA" id="ARBA00023002"/>
    </source>
</evidence>
<proteinExistence type="predicted"/>
<dbReference type="EMBL" id="CP097463">
    <property type="protein sequence ID" value="WAX56465.1"/>
    <property type="molecule type" value="Genomic_DNA"/>
</dbReference>
<keyword evidence="5" id="KW-0411">Iron-sulfur</keyword>
<evidence type="ECO:0000256" key="5">
    <source>
        <dbReference type="ARBA" id="ARBA00023014"/>
    </source>
</evidence>
<evidence type="ECO:0000259" key="7">
    <source>
        <dbReference type="PROSITE" id="PS51296"/>
    </source>
</evidence>
<evidence type="ECO:0000313" key="9">
    <source>
        <dbReference type="Proteomes" id="UP001164693"/>
    </source>
</evidence>
<dbReference type="InterPro" id="IPR019251">
    <property type="entry name" value="DUF2231_TM"/>
</dbReference>
<keyword evidence="6" id="KW-1133">Transmembrane helix</keyword>
<dbReference type="InterPro" id="IPR017941">
    <property type="entry name" value="Rieske_2Fe-2S"/>
</dbReference>
<feature type="transmembrane region" description="Helical" evidence="6">
    <location>
        <begin position="152"/>
        <end position="179"/>
    </location>
</feature>
<gene>
    <name evidence="8" type="ORF">M6B22_18290</name>
</gene>
<evidence type="ECO:0000313" key="8">
    <source>
        <dbReference type="EMBL" id="WAX56465.1"/>
    </source>
</evidence>
<dbReference type="CDD" id="cd03467">
    <property type="entry name" value="Rieske"/>
    <property type="match status" value="1"/>
</dbReference>
<evidence type="ECO:0000256" key="4">
    <source>
        <dbReference type="ARBA" id="ARBA00023004"/>
    </source>
</evidence>
<feature type="transmembrane region" description="Helical" evidence="6">
    <location>
        <begin position="91"/>
        <end position="108"/>
    </location>
</feature>